<accession>A0A5B7JE98</accession>
<gene>
    <name evidence="1" type="ORF">E2C01_091562</name>
</gene>
<evidence type="ECO:0000313" key="1">
    <source>
        <dbReference type="EMBL" id="MPC96311.1"/>
    </source>
</evidence>
<dbReference type="Proteomes" id="UP000324222">
    <property type="component" value="Unassembled WGS sequence"/>
</dbReference>
<dbReference type="EMBL" id="VSRR010105452">
    <property type="protein sequence ID" value="MPC96311.1"/>
    <property type="molecule type" value="Genomic_DNA"/>
</dbReference>
<name>A0A5B7JE98_PORTR</name>
<dbReference type="AlphaFoldDB" id="A0A5B7JE98"/>
<protein>
    <submittedName>
        <fullName evidence="1">Uncharacterized protein</fullName>
    </submittedName>
</protein>
<organism evidence="1 2">
    <name type="scientific">Portunus trituberculatus</name>
    <name type="common">Swimming crab</name>
    <name type="synonym">Neptunus trituberculatus</name>
    <dbReference type="NCBI Taxonomy" id="210409"/>
    <lineage>
        <taxon>Eukaryota</taxon>
        <taxon>Metazoa</taxon>
        <taxon>Ecdysozoa</taxon>
        <taxon>Arthropoda</taxon>
        <taxon>Crustacea</taxon>
        <taxon>Multicrustacea</taxon>
        <taxon>Malacostraca</taxon>
        <taxon>Eumalacostraca</taxon>
        <taxon>Eucarida</taxon>
        <taxon>Decapoda</taxon>
        <taxon>Pleocyemata</taxon>
        <taxon>Brachyura</taxon>
        <taxon>Eubrachyura</taxon>
        <taxon>Portunoidea</taxon>
        <taxon>Portunidae</taxon>
        <taxon>Portuninae</taxon>
        <taxon>Portunus</taxon>
    </lineage>
</organism>
<comment type="caution">
    <text evidence="1">The sequence shown here is derived from an EMBL/GenBank/DDBJ whole genome shotgun (WGS) entry which is preliminary data.</text>
</comment>
<sequence>MVAVAVIKSTCFKFCKINSEQIYILYHQSWALPYIGPHLRSSVPADHQTR</sequence>
<proteinExistence type="predicted"/>
<keyword evidence="2" id="KW-1185">Reference proteome</keyword>
<evidence type="ECO:0000313" key="2">
    <source>
        <dbReference type="Proteomes" id="UP000324222"/>
    </source>
</evidence>
<reference evidence="1 2" key="1">
    <citation type="submission" date="2019-05" db="EMBL/GenBank/DDBJ databases">
        <title>Another draft genome of Portunus trituberculatus and its Hox gene families provides insights of decapod evolution.</title>
        <authorList>
            <person name="Jeong J.-H."/>
            <person name="Song I."/>
            <person name="Kim S."/>
            <person name="Choi T."/>
            <person name="Kim D."/>
            <person name="Ryu S."/>
            <person name="Kim W."/>
        </authorList>
    </citation>
    <scope>NUCLEOTIDE SEQUENCE [LARGE SCALE GENOMIC DNA]</scope>
    <source>
        <tissue evidence="1">Muscle</tissue>
    </source>
</reference>